<proteinExistence type="predicted"/>
<feature type="chain" id="PRO_5003320443" evidence="1">
    <location>
        <begin position="25"/>
        <end position="196"/>
    </location>
</feature>
<evidence type="ECO:0000313" key="2">
    <source>
        <dbReference type="EMBL" id="EGF89294.1"/>
    </source>
</evidence>
<name>F4QTZ4_9CAUL</name>
<accession>F4QTZ4</accession>
<protein>
    <submittedName>
        <fullName evidence="2">Uncharacterized protein</fullName>
    </submittedName>
</protein>
<organism evidence="2 3">
    <name type="scientific">Asticcacaulis biprosthecium C19</name>
    <dbReference type="NCBI Taxonomy" id="715226"/>
    <lineage>
        <taxon>Bacteria</taxon>
        <taxon>Pseudomonadati</taxon>
        <taxon>Pseudomonadota</taxon>
        <taxon>Alphaproteobacteria</taxon>
        <taxon>Caulobacterales</taxon>
        <taxon>Caulobacteraceae</taxon>
        <taxon>Asticcacaulis</taxon>
    </lineage>
</organism>
<keyword evidence="3" id="KW-1185">Reference proteome</keyword>
<dbReference type="Proteomes" id="UP000006512">
    <property type="component" value="Unassembled WGS sequence"/>
</dbReference>
<feature type="signal peptide" evidence="1">
    <location>
        <begin position="1"/>
        <end position="24"/>
    </location>
</feature>
<dbReference type="STRING" id="715226.ABI_46420"/>
<evidence type="ECO:0000313" key="3">
    <source>
        <dbReference type="Proteomes" id="UP000006512"/>
    </source>
</evidence>
<evidence type="ECO:0000256" key="1">
    <source>
        <dbReference type="SAM" id="SignalP"/>
    </source>
</evidence>
<keyword evidence="1" id="KW-0732">Signal</keyword>
<sequence>MTFRDRLRSTACIGLLAFGFCAMSQDGAQAQAALVPDSWTIVPAGPDARVVQAMRTVPLQGGGELALRLSCDFRPSSDPVMNGYWLRLEGRFKGADGSQLGIDDGAIRDGQAMFVVVRSTGEEGRMGAEAATPDQFTYDNNQTNELNQDNNDPAKVEIANSIDISLNDGRIISVRMQKDDMGYTGLLSQCATLGPK</sequence>
<dbReference type="EMBL" id="GL883081">
    <property type="protein sequence ID" value="EGF89294.1"/>
    <property type="molecule type" value="Genomic_DNA"/>
</dbReference>
<dbReference type="HOGENOM" id="CLU_1387802_0_0_5"/>
<reference evidence="3" key="1">
    <citation type="submission" date="2011-03" db="EMBL/GenBank/DDBJ databases">
        <title>Draft genome sequence of Brevundimonas diminuta.</title>
        <authorList>
            <person name="Brown P.J.B."/>
            <person name="Buechlein A."/>
            <person name="Hemmerich C."/>
            <person name="Brun Y.V."/>
        </authorList>
    </citation>
    <scope>NUCLEOTIDE SEQUENCE [LARGE SCALE GENOMIC DNA]</scope>
    <source>
        <strain evidence="3">C19</strain>
    </source>
</reference>
<dbReference type="AlphaFoldDB" id="F4QTZ4"/>
<gene>
    <name evidence="2" type="ORF">ABI_46420</name>
</gene>